<dbReference type="Proteomes" id="UP000319499">
    <property type="component" value="Unassembled WGS sequence"/>
</dbReference>
<dbReference type="EMBL" id="SELH01000015">
    <property type="protein sequence ID" value="TWP29308.1"/>
    <property type="molecule type" value="Genomic_DNA"/>
</dbReference>
<keyword evidence="3" id="KW-1185">Reference proteome</keyword>
<organism evidence="2 3">
    <name type="scientific">Apibacter muscae</name>
    <dbReference type="NCBI Taxonomy" id="2509004"/>
    <lineage>
        <taxon>Bacteria</taxon>
        <taxon>Pseudomonadati</taxon>
        <taxon>Bacteroidota</taxon>
        <taxon>Flavobacteriia</taxon>
        <taxon>Flavobacteriales</taxon>
        <taxon>Weeksellaceae</taxon>
        <taxon>Apibacter</taxon>
    </lineage>
</organism>
<dbReference type="OrthoDB" id="1453899at2"/>
<evidence type="ECO:0008006" key="4">
    <source>
        <dbReference type="Google" id="ProtNLM"/>
    </source>
</evidence>
<evidence type="ECO:0000313" key="2">
    <source>
        <dbReference type="EMBL" id="TWP29308.1"/>
    </source>
</evidence>
<keyword evidence="1" id="KW-0732">Signal</keyword>
<accession>A0A563DGE4</accession>
<sequence length="562" mass="62427">MKKIYLFLILISFITYSSCSDDLNDSVSIPSDLPRGKVVNRTGSIDGVNYSLKNLEINPNLIKINSENAKILSSSEELNLGTIRLDVISTEIGNQLISGNVLFIQTGDHTYFKRITSVIQNNNSFTIETVNANLGDIFEDGTLDLSMDIKESTSDQQSLPLVSAKSINDFDHNYSLFNFDFIKEFTRDGITLNPNTSVKSAVHLSLSFKKNLPLPKQIEVYYVLNSNISPYFSFLGGINKKVAYNLADNIPDNILELIKKVSIDIKIPTNEFLGELPAKVSIKSINIPTEIEANLGKKSLLAYNTSGSLKIGFAYYNNVPGKTSHPIYENSMQFKGINDTEIIGEIASDMRVSITPKIELFDTNLLDVSGDVVFGINSYSIGNGSTTQSSNFLSNGNFYSSATFYFKTLGVTAYTTELFKENKELWNLGSFNKSMEFSNLSLGKASTFPCSGLNSFSINASLDYKYPIYGKKLSGKLEMSYDVYADNGSFLETKKISINPSNISSNNFNFSLCIPFRKINFFQTSKTSYLRNIIIKDDRGFTANGIKNPKTGEILSEIKVSR</sequence>
<gene>
    <name evidence="2" type="ORF">ETU09_03565</name>
</gene>
<evidence type="ECO:0000256" key="1">
    <source>
        <dbReference type="SAM" id="SignalP"/>
    </source>
</evidence>
<dbReference type="AlphaFoldDB" id="A0A563DGE4"/>
<evidence type="ECO:0000313" key="3">
    <source>
        <dbReference type="Proteomes" id="UP000319499"/>
    </source>
</evidence>
<feature type="chain" id="PRO_5021766939" description="DUF4270 family protein" evidence="1">
    <location>
        <begin position="21"/>
        <end position="562"/>
    </location>
</feature>
<feature type="signal peptide" evidence="1">
    <location>
        <begin position="1"/>
        <end position="20"/>
    </location>
</feature>
<reference evidence="2 3" key="1">
    <citation type="submission" date="2019-02" db="EMBL/GenBank/DDBJ databases">
        <title>Apibacter muscae sp. nov.: a novel member of the house fly microbiota.</title>
        <authorList>
            <person name="Park R."/>
        </authorList>
    </citation>
    <scope>NUCLEOTIDE SEQUENCE [LARGE SCALE GENOMIC DNA]</scope>
    <source>
        <strain evidence="2 3">AL1</strain>
    </source>
</reference>
<protein>
    <recommendedName>
        <fullName evidence="4">DUF4270 family protein</fullName>
    </recommendedName>
</protein>
<proteinExistence type="predicted"/>
<comment type="caution">
    <text evidence="2">The sequence shown here is derived from an EMBL/GenBank/DDBJ whole genome shotgun (WGS) entry which is preliminary data.</text>
</comment>
<name>A0A563DGE4_9FLAO</name>
<dbReference type="RefSeq" id="WP_146291941.1">
    <property type="nucleotide sequence ID" value="NZ_SELH01000015.1"/>
</dbReference>